<proteinExistence type="predicted"/>
<evidence type="ECO:0000256" key="1">
    <source>
        <dbReference type="ARBA" id="ARBA00023015"/>
    </source>
</evidence>
<dbReference type="PROSITE" id="PS00715">
    <property type="entry name" value="SIGMA70_1"/>
    <property type="match status" value="1"/>
</dbReference>
<dbReference type="AlphaFoldDB" id="A0A0B5QW26"/>
<feature type="domain" description="RNA polymerase sigma-70" evidence="5">
    <location>
        <begin position="47"/>
        <end position="60"/>
    </location>
</feature>
<dbReference type="InterPro" id="IPR007630">
    <property type="entry name" value="RNA_pol_sigma70_r4"/>
</dbReference>
<keyword evidence="2" id="KW-0731">Sigma factor</keyword>
<dbReference type="Pfam" id="PF04545">
    <property type="entry name" value="Sigma70_r4"/>
    <property type="match status" value="1"/>
</dbReference>
<dbReference type="InterPro" id="IPR050239">
    <property type="entry name" value="Sigma-70_RNA_pol_init_factors"/>
</dbReference>
<reference evidence="7" key="1">
    <citation type="submission" date="2014-12" db="EMBL/GenBank/DDBJ databases">
        <title>Genome sequence of Clostridium beijerinckii strain 59B.</title>
        <authorList>
            <person name="Little G.T."/>
            <person name="Minton N.P."/>
        </authorList>
    </citation>
    <scope>NUCLEOTIDE SEQUENCE [LARGE SCALE GENOMIC DNA]</scope>
    <source>
        <strain evidence="7">59B</strain>
    </source>
</reference>
<dbReference type="InterPro" id="IPR013324">
    <property type="entry name" value="RNA_pol_sigma_r3/r4-like"/>
</dbReference>
<keyword evidence="3" id="KW-0238">DNA-binding</keyword>
<name>A0A0B5QW26_CLOBE</name>
<dbReference type="OrthoDB" id="1779676at2"/>
<dbReference type="RefSeq" id="WP_052483052.1">
    <property type="nucleotide sequence ID" value="NZ_CP010086.2"/>
</dbReference>
<dbReference type="InterPro" id="IPR000943">
    <property type="entry name" value="RNA_pol_sigma70"/>
</dbReference>
<dbReference type="Proteomes" id="UP000031866">
    <property type="component" value="Chromosome"/>
</dbReference>
<keyword evidence="4" id="KW-0804">Transcription</keyword>
<dbReference type="CDD" id="cd06171">
    <property type="entry name" value="Sigma70_r4"/>
    <property type="match status" value="1"/>
</dbReference>
<evidence type="ECO:0000256" key="3">
    <source>
        <dbReference type="ARBA" id="ARBA00023125"/>
    </source>
</evidence>
<accession>A0A0B5QW26</accession>
<dbReference type="Gene3D" id="1.20.140.160">
    <property type="match status" value="1"/>
</dbReference>
<dbReference type="STRING" id="1520.LF65_05656"/>
<dbReference type="PANTHER" id="PTHR30603:SF47">
    <property type="entry name" value="RNA POLYMERASE SIGMA FACTOR SIGD, CHLOROPLASTIC"/>
    <property type="match status" value="1"/>
</dbReference>
<dbReference type="GO" id="GO:0003677">
    <property type="term" value="F:DNA binding"/>
    <property type="evidence" value="ECO:0007669"/>
    <property type="project" value="UniProtKB-KW"/>
</dbReference>
<organism evidence="6 7">
    <name type="scientific">Clostridium beijerinckii</name>
    <name type="common">Clostridium MP</name>
    <dbReference type="NCBI Taxonomy" id="1520"/>
    <lineage>
        <taxon>Bacteria</taxon>
        <taxon>Bacillati</taxon>
        <taxon>Bacillota</taxon>
        <taxon>Clostridia</taxon>
        <taxon>Eubacteriales</taxon>
        <taxon>Clostridiaceae</taxon>
        <taxon>Clostridium</taxon>
    </lineage>
</organism>
<dbReference type="Pfam" id="PF04542">
    <property type="entry name" value="Sigma70_r2"/>
    <property type="match status" value="1"/>
</dbReference>
<dbReference type="KEGG" id="cbei:LF65_05656"/>
<sequence length="255" mass="30121">MTNEELVVLYQEGDKQALESLIKSNTGIVRKIALKYNALNKLLELDDLMQSGTIGLIAAANKYDITMKNRANFITYAFHYIEREIYNCVNGRSSKNINNNKFYKTFKSINELVGDDEETELLELVDSHYNGIENVDEQLYLKGLRKELEWAMIDYNSLREREVLKLHYGWNIKPIALSEIGELLQVSTERVRQIEYNALRKLFNSKWGRRRGRQYAEEIIGSYTYSYREVEKKIDFDEYFKDINIEFENELNFEI</sequence>
<dbReference type="PIRSF" id="PIRSF000770">
    <property type="entry name" value="RNA_pol_sigma-SigE/K"/>
    <property type="match status" value="1"/>
</dbReference>
<evidence type="ECO:0000256" key="2">
    <source>
        <dbReference type="ARBA" id="ARBA00023082"/>
    </source>
</evidence>
<dbReference type="PANTHER" id="PTHR30603">
    <property type="entry name" value="RNA POLYMERASE SIGMA FACTOR RPO"/>
    <property type="match status" value="1"/>
</dbReference>
<evidence type="ECO:0000259" key="5">
    <source>
        <dbReference type="PROSITE" id="PS00715"/>
    </source>
</evidence>
<dbReference type="SUPFAM" id="SSF88946">
    <property type="entry name" value="Sigma2 domain of RNA polymerase sigma factors"/>
    <property type="match status" value="1"/>
</dbReference>
<dbReference type="EMBL" id="CP010086">
    <property type="protein sequence ID" value="AJH02163.1"/>
    <property type="molecule type" value="Genomic_DNA"/>
</dbReference>
<dbReference type="NCBIfam" id="TIGR02937">
    <property type="entry name" value="sigma70-ECF"/>
    <property type="match status" value="1"/>
</dbReference>
<dbReference type="InterPro" id="IPR007627">
    <property type="entry name" value="RNA_pol_sigma70_r2"/>
</dbReference>
<evidence type="ECO:0000313" key="7">
    <source>
        <dbReference type="Proteomes" id="UP000031866"/>
    </source>
</evidence>
<gene>
    <name evidence="6" type="ORF">LF65_05656</name>
</gene>
<dbReference type="GO" id="GO:0016987">
    <property type="term" value="F:sigma factor activity"/>
    <property type="evidence" value="ECO:0007669"/>
    <property type="project" value="UniProtKB-KW"/>
</dbReference>
<dbReference type="SUPFAM" id="SSF88659">
    <property type="entry name" value="Sigma3 and sigma4 domains of RNA polymerase sigma factors"/>
    <property type="match status" value="1"/>
</dbReference>
<protein>
    <submittedName>
        <fullName evidence="6">RNA polymerase subunit sigma-70</fullName>
    </submittedName>
</protein>
<dbReference type="GO" id="GO:0006352">
    <property type="term" value="P:DNA-templated transcription initiation"/>
    <property type="evidence" value="ECO:0007669"/>
    <property type="project" value="InterPro"/>
</dbReference>
<dbReference type="InterPro" id="IPR014284">
    <property type="entry name" value="RNA_pol_sigma-70_dom"/>
</dbReference>
<dbReference type="PRINTS" id="PR00046">
    <property type="entry name" value="SIGMA70FCT"/>
</dbReference>
<keyword evidence="1" id="KW-0805">Transcription regulation</keyword>
<evidence type="ECO:0000256" key="4">
    <source>
        <dbReference type="ARBA" id="ARBA00023163"/>
    </source>
</evidence>
<dbReference type="InterPro" id="IPR013325">
    <property type="entry name" value="RNA_pol_sigma_r2"/>
</dbReference>
<evidence type="ECO:0000313" key="6">
    <source>
        <dbReference type="EMBL" id="AJH02163.1"/>
    </source>
</evidence>
<dbReference type="Gene3D" id="1.20.120.1810">
    <property type="match status" value="1"/>
</dbReference>